<proteinExistence type="predicted"/>
<feature type="transmembrane region" description="Helical" evidence="1">
    <location>
        <begin position="7"/>
        <end position="24"/>
    </location>
</feature>
<evidence type="ECO:0000256" key="1">
    <source>
        <dbReference type="SAM" id="Phobius"/>
    </source>
</evidence>
<sequence length="77" mass="8700">MFLKVGIKILFVITEIFLGFYSLVVSESLLIKFIFFAVTAAIIAFGMLKTINKILPADRDSFQLDPAAEELEIEKEE</sequence>
<dbReference type="AlphaFoldDB" id="A0A7K1LMZ3"/>
<keyword evidence="1" id="KW-0472">Membrane</keyword>
<feature type="transmembrane region" description="Helical" evidence="1">
    <location>
        <begin position="30"/>
        <end position="48"/>
    </location>
</feature>
<keyword evidence="3" id="KW-1185">Reference proteome</keyword>
<comment type="caution">
    <text evidence="2">The sequence shown here is derived from an EMBL/GenBank/DDBJ whole genome shotgun (WGS) entry which is preliminary data.</text>
</comment>
<name>A0A7K1LMZ3_9FLAO</name>
<keyword evidence="1" id="KW-1133">Transmembrane helix</keyword>
<protein>
    <submittedName>
        <fullName evidence="2">Uncharacterized protein</fullName>
    </submittedName>
</protein>
<dbReference type="EMBL" id="VJVW01000002">
    <property type="protein sequence ID" value="MUP42176.1"/>
    <property type="molecule type" value="Genomic_DNA"/>
</dbReference>
<gene>
    <name evidence="2" type="ORF">FLP08_06295</name>
</gene>
<dbReference type="OrthoDB" id="1453826at2"/>
<evidence type="ECO:0000313" key="2">
    <source>
        <dbReference type="EMBL" id="MUP42176.1"/>
    </source>
</evidence>
<keyword evidence="1" id="KW-0812">Transmembrane</keyword>
<reference evidence="2 3" key="1">
    <citation type="submission" date="2019-07" db="EMBL/GenBank/DDBJ databases">
        <title>Gramella aestuarii sp. nov., isolated from a tidal flat, and emended description of Gramella echinicola.</title>
        <authorList>
            <person name="Liu L."/>
        </authorList>
    </citation>
    <scope>NUCLEOTIDE SEQUENCE [LARGE SCALE GENOMIC DNA]</scope>
    <source>
        <strain evidence="2 3">BS12</strain>
    </source>
</reference>
<organism evidence="2 3">
    <name type="scientific">Christiangramia aestuarii</name>
    <dbReference type="NCBI Taxonomy" id="1028746"/>
    <lineage>
        <taxon>Bacteria</taxon>
        <taxon>Pseudomonadati</taxon>
        <taxon>Bacteroidota</taxon>
        <taxon>Flavobacteriia</taxon>
        <taxon>Flavobacteriales</taxon>
        <taxon>Flavobacteriaceae</taxon>
        <taxon>Christiangramia</taxon>
    </lineage>
</organism>
<evidence type="ECO:0000313" key="3">
    <source>
        <dbReference type="Proteomes" id="UP000460416"/>
    </source>
</evidence>
<accession>A0A7K1LMZ3</accession>
<dbReference type="Proteomes" id="UP000460416">
    <property type="component" value="Unassembled WGS sequence"/>
</dbReference>